<dbReference type="Proteomes" id="UP001501752">
    <property type="component" value="Unassembled WGS sequence"/>
</dbReference>
<dbReference type="PANTHER" id="PTHR21666:SF270">
    <property type="entry name" value="MUREIN HYDROLASE ACTIVATOR ENVC"/>
    <property type="match status" value="1"/>
</dbReference>
<feature type="domain" description="Peptidoglycan binding-like" evidence="1">
    <location>
        <begin position="132"/>
        <end position="173"/>
    </location>
</feature>
<sequence>MNTTRSPRLSAPRGPARWLRRTPLRLAVALTAICSVLLGSLLMTLGSAQPAHAAAPAWPVLSQGAGGNDVASMQFLLRQRGQTLVAGGYFDAQTKSAVVSFQSANSLTADGIVGPNTWAKLVVTVSPGDTQDNAVRAMQFQLQKIGYNVPTDGVFAGDTTTAVNDFKAKQQLTGGSTVGVTTWQYLLGAAAGSGGVFGGYAFVVPRGSVSGGRDSLLQPHHDYPAADIPVVEWTDAFAVTSGTARQNGGVSDACGYGLAIDGDDGITYQYCHLNSRLVATGARVTAGQLVAHTGNTGNTTGPHLHFGIFRGGVSVCPQQMLAALWDGTTPPSPQSLPTTGCFY</sequence>
<evidence type="ECO:0000259" key="2">
    <source>
        <dbReference type="Pfam" id="PF01551"/>
    </source>
</evidence>
<feature type="domain" description="Peptidoglycan binding-like" evidence="1">
    <location>
        <begin position="67"/>
        <end position="121"/>
    </location>
</feature>
<dbReference type="InterPro" id="IPR036366">
    <property type="entry name" value="PGBDSf"/>
</dbReference>
<proteinExistence type="predicted"/>
<dbReference type="PANTHER" id="PTHR21666">
    <property type="entry name" value="PEPTIDASE-RELATED"/>
    <property type="match status" value="1"/>
</dbReference>
<dbReference type="InterPro" id="IPR002477">
    <property type="entry name" value="Peptidoglycan-bd-like"/>
</dbReference>
<evidence type="ECO:0000313" key="4">
    <source>
        <dbReference type="Proteomes" id="UP001501752"/>
    </source>
</evidence>
<evidence type="ECO:0008006" key="5">
    <source>
        <dbReference type="Google" id="ProtNLM"/>
    </source>
</evidence>
<keyword evidence="4" id="KW-1185">Reference proteome</keyword>
<dbReference type="SUPFAM" id="SSF47090">
    <property type="entry name" value="PGBD-like"/>
    <property type="match status" value="2"/>
</dbReference>
<accession>A0ABP9D739</accession>
<dbReference type="RefSeq" id="WP_345694750.1">
    <property type="nucleotide sequence ID" value="NZ_BAABIS010000001.1"/>
</dbReference>
<dbReference type="Gene3D" id="1.10.101.10">
    <property type="entry name" value="PGBD-like superfamily/PGBD"/>
    <property type="match status" value="2"/>
</dbReference>
<dbReference type="Pfam" id="PF01551">
    <property type="entry name" value="Peptidase_M23"/>
    <property type="match status" value="1"/>
</dbReference>
<dbReference type="Pfam" id="PF01471">
    <property type="entry name" value="PG_binding_1"/>
    <property type="match status" value="2"/>
</dbReference>
<dbReference type="InterPro" id="IPR050570">
    <property type="entry name" value="Cell_wall_metabolism_enzyme"/>
</dbReference>
<organism evidence="3 4">
    <name type="scientific">Kitasatospora terrestris</name>
    <dbReference type="NCBI Taxonomy" id="258051"/>
    <lineage>
        <taxon>Bacteria</taxon>
        <taxon>Bacillati</taxon>
        <taxon>Actinomycetota</taxon>
        <taxon>Actinomycetes</taxon>
        <taxon>Kitasatosporales</taxon>
        <taxon>Streptomycetaceae</taxon>
        <taxon>Kitasatospora</taxon>
    </lineage>
</organism>
<dbReference type="Gene3D" id="2.70.70.10">
    <property type="entry name" value="Glucose Permease (Domain IIA)"/>
    <property type="match status" value="1"/>
</dbReference>
<comment type="caution">
    <text evidence="3">The sequence shown here is derived from an EMBL/GenBank/DDBJ whole genome shotgun (WGS) entry which is preliminary data.</text>
</comment>
<dbReference type="CDD" id="cd12797">
    <property type="entry name" value="M23_peptidase"/>
    <property type="match status" value="1"/>
</dbReference>
<evidence type="ECO:0000259" key="1">
    <source>
        <dbReference type="Pfam" id="PF01471"/>
    </source>
</evidence>
<dbReference type="InterPro" id="IPR016047">
    <property type="entry name" value="M23ase_b-sheet_dom"/>
</dbReference>
<evidence type="ECO:0000313" key="3">
    <source>
        <dbReference type="EMBL" id="GAA4830964.1"/>
    </source>
</evidence>
<dbReference type="EMBL" id="BAABIS010000001">
    <property type="protein sequence ID" value="GAA4830964.1"/>
    <property type="molecule type" value="Genomic_DNA"/>
</dbReference>
<dbReference type="SUPFAM" id="SSF51261">
    <property type="entry name" value="Duplicated hybrid motif"/>
    <property type="match status" value="1"/>
</dbReference>
<dbReference type="InterPro" id="IPR036365">
    <property type="entry name" value="PGBD-like_sf"/>
</dbReference>
<dbReference type="InterPro" id="IPR011055">
    <property type="entry name" value="Dup_hybrid_motif"/>
</dbReference>
<feature type="domain" description="M23ase beta-sheet core" evidence="2">
    <location>
        <begin position="227"/>
        <end position="316"/>
    </location>
</feature>
<name>A0ABP9D739_9ACTN</name>
<gene>
    <name evidence="3" type="ORF">GCM10023235_01290</name>
</gene>
<reference evidence="4" key="1">
    <citation type="journal article" date="2019" name="Int. J. Syst. Evol. Microbiol.">
        <title>The Global Catalogue of Microorganisms (GCM) 10K type strain sequencing project: providing services to taxonomists for standard genome sequencing and annotation.</title>
        <authorList>
            <consortium name="The Broad Institute Genomics Platform"/>
            <consortium name="The Broad Institute Genome Sequencing Center for Infectious Disease"/>
            <person name="Wu L."/>
            <person name="Ma J."/>
        </authorList>
    </citation>
    <scope>NUCLEOTIDE SEQUENCE [LARGE SCALE GENOMIC DNA]</scope>
    <source>
        <strain evidence="4">JCM 13006</strain>
    </source>
</reference>
<protein>
    <recommendedName>
        <fullName evidence="5">Peptidase</fullName>
    </recommendedName>
</protein>